<dbReference type="InterPro" id="IPR053176">
    <property type="entry name" value="T6SS_TssE1-like"/>
</dbReference>
<dbReference type="RefSeq" id="WP_011765030.1">
    <property type="nucleotide sequence ID" value="NC_008702.1"/>
</dbReference>
<dbReference type="KEGG" id="azo:azo1297"/>
<keyword evidence="3" id="KW-1185">Reference proteome</keyword>
<dbReference type="PANTHER" id="PTHR38595:SF1">
    <property type="entry name" value="TYPE VI SECRETION SYSTEM COMPONENT TSSE1"/>
    <property type="match status" value="1"/>
</dbReference>
<dbReference type="Pfam" id="PF04965">
    <property type="entry name" value="GPW_gp25"/>
    <property type="match status" value="1"/>
</dbReference>
<name>A1K509_AZOSB</name>
<dbReference type="InterPro" id="IPR017737">
    <property type="entry name" value="TssE1-like"/>
</dbReference>
<accession>A1K509</accession>
<dbReference type="Proteomes" id="UP000002588">
    <property type="component" value="Chromosome"/>
</dbReference>
<dbReference type="Gene3D" id="3.10.450.40">
    <property type="match status" value="1"/>
</dbReference>
<evidence type="ECO:0000259" key="1">
    <source>
        <dbReference type="Pfam" id="PF04965"/>
    </source>
</evidence>
<dbReference type="SUPFAM" id="SSF160719">
    <property type="entry name" value="gpW/gp25-like"/>
    <property type="match status" value="1"/>
</dbReference>
<dbReference type="PANTHER" id="PTHR38595">
    <property type="entry name" value="CYTOPLASMIC PROTEIN-RELATED"/>
    <property type="match status" value="1"/>
</dbReference>
<reference evidence="2 3" key="1">
    <citation type="journal article" date="2006" name="Nat. Biotechnol.">
        <title>Complete genome of the mutualistic, N2-fixing grass endophyte Azoarcus sp. strain BH72.</title>
        <authorList>
            <person name="Krause A."/>
            <person name="Ramakumar A."/>
            <person name="Bartels D."/>
            <person name="Battistoni F."/>
            <person name="Bekel T."/>
            <person name="Boch J."/>
            <person name="Boehm M."/>
            <person name="Friedrich F."/>
            <person name="Hurek T."/>
            <person name="Krause L."/>
            <person name="Linke B."/>
            <person name="McHardy A.C."/>
            <person name="Sarkar A."/>
            <person name="Schneiker S."/>
            <person name="Syed A.A."/>
            <person name="Thauer R."/>
            <person name="Vorhoelter F.-J."/>
            <person name="Weidner S."/>
            <person name="Puehler A."/>
            <person name="Reinhold-Hurek B."/>
            <person name="Kaiser O."/>
            <person name="Goesmann A."/>
        </authorList>
    </citation>
    <scope>NUCLEOTIDE SEQUENCE [LARGE SCALE GENOMIC DNA]</scope>
    <source>
        <strain evidence="2 3">BH72</strain>
    </source>
</reference>
<dbReference type="NCBIfam" id="TIGR03357">
    <property type="entry name" value="VI_zyme"/>
    <property type="match status" value="1"/>
</dbReference>
<feature type="domain" description="IraD/Gp25-like" evidence="1">
    <location>
        <begin position="25"/>
        <end position="123"/>
    </location>
</feature>
<dbReference type="eggNOG" id="COG3518">
    <property type="taxonomic scope" value="Bacteria"/>
</dbReference>
<gene>
    <name evidence="2" type="ordered locus">azo1297</name>
</gene>
<proteinExistence type="predicted"/>
<dbReference type="STRING" id="62928.azo1297"/>
<dbReference type="EMBL" id="AM406670">
    <property type="protein sequence ID" value="CAL93914.1"/>
    <property type="molecule type" value="Genomic_DNA"/>
</dbReference>
<dbReference type="HOGENOM" id="CLU_102944_1_1_4"/>
<dbReference type="AlphaFoldDB" id="A1K509"/>
<evidence type="ECO:0000313" key="3">
    <source>
        <dbReference type="Proteomes" id="UP000002588"/>
    </source>
</evidence>
<protein>
    <recommendedName>
        <fullName evidence="1">IraD/Gp25-like domain-containing protein</fullName>
    </recommendedName>
</protein>
<sequence length="147" mass="15926">MPSLIDRLMATGGGAGTTAPTADTLRTALARDLEALLNTRATCALDATSEFPRASGSLLTFGLPDFDSLNLHGAPDRRRLTDEVRRAIERNEPRLARVQVSMVASPANGQPIRLRIAAELRSDARRRTPVSFDATLQLSSNAYRVKP</sequence>
<dbReference type="InterPro" id="IPR007048">
    <property type="entry name" value="IraD/Gp25-like"/>
</dbReference>
<evidence type="ECO:0000313" key="2">
    <source>
        <dbReference type="EMBL" id="CAL93914.1"/>
    </source>
</evidence>
<organism evidence="2 3">
    <name type="scientific">Azoarcus sp. (strain BH72)</name>
    <dbReference type="NCBI Taxonomy" id="418699"/>
    <lineage>
        <taxon>Bacteria</taxon>
        <taxon>Pseudomonadati</taxon>
        <taxon>Pseudomonadota</taxon>
        <taxon>Betaproteobacteria</taxon>
        <taxon>Rhodocyclales</taxon>
        <taxon>Zoogloeaceae</taxon>
        <taxon>Azoarcus</taxon>
    </lineage>
</organism>